<reference evidence="2" key="1">
    <citation type="journal article" date="2019" name="Int. J. Syst. Evol. Microbiol.">
        <title>The Global Catalogue of Microorganisms (GCM) 10K type strain sequencing project: providing services to taxonomists for standard genome sequencing and annotation.</title>
        <authorList>
            <consortium name="The Broad Institute Genomics Platform"/>
            <consortium name="The Broad Institute Genome Sequencing Center for Infectious Disease"/>
            <person name="Wu L."/>
            <person name="Ma J."/>
        </authorList>
    </citation>
    <scope>NUCLEOTIDE SEQUENCE [LARGE SCALE GENOMIC DNA]</scope>
    <source>
        <strain evidence="2">CGMCC 1.12749</strain>
    </source>
</reference>
<accession>A0ABQ1WEY8</accession>
<comment type="caution">
    <text evidence="1">The sequence shown here is derived from an EMBL/GenBank/DDBJ whole genome shotgun (WGS) entry which is preliminary data.</text>
</comment>
<keyword evidence="2" id="KW-1185">Reference proteome</keyword>
<dbReference type="Proteomes" id="UP000634043">
    <property type="component" value="Unassembled WGS sequence"/>
</dbReference>
<protein>
    <recommendedName>
        <fullName evidence="3">SMP-30/Gluconolactonase/LRE-like region domain-containing protein</fullName>
    </recommendedName>
</protein>
<dbReference type="SUPFAM" id="SSF101898">
    <property type="entry name" value="NHL repeat"/>
    <property type="match status" value="1"/>
</dbReference>
<gene>
    <name evidence="1" type="ORF">GCM10011323_35290</name>
</gene>
<organism evidence="1 2">
    <name type="scientific">Pontibacter amylolyticus</name>
    <dbReference type="NCBI Taxonomy" id="1424080"/>
    <lineage>
        <taxon>Bacteria</taxon>
        <taxon>Pseudomonadati</taxon>
        <taxon>Bacteroidota</taxon>
        <taxon>Cytophagia</taxon>
        <taxon>Cytophagales</taxon>
        <taxon>Hymenobacteraceae</taxon>
        <taxon>Pontibacter</taxon>
    </lineage>
</organism>
<evidence type="ECO:0000313" key="1">
    <source>
        <dbReference type="EMBL" id="GGG28828.1"/>
    </source>
</evidence>
<dbReference type="EMBL" id="BMFP01000008">
    <property type="protein sequence ID" value="GGG28828.1"/>
    <property type="molecule type" value="Genomic_DNA"/>
</dbReference>
<evidence type="ECO:0000313" key="2">
    <source>
        <dbReference type="Proteomes" id="UP000634043"/>
    </source>
</evidence>
<evidence type="ECO:0008006" key="3">
    <source>
        <dbReference type="Google" id="ProtNLM"/>
    </source>
</evidence>
<proteinExistence type="predicted"/>
<name>A0ABQ1WEY8_9BACT</name>
<sequence>MKLMLKILAFFIPVMVALFYFLGRPSDTVTNSEATTSKATTSKLVRLARLPSQVSESSGVEFIPGRDAYITHNDAGNKPYLYLVDRKGKLIETIKLQLPNVDWEDLARDSEGNIYIADTGNNSNKRKELAIYKLQLDKPDKIEAIRFTYEDQKKFPPSKKDMNYDVEAIFWHSGKLYLVSKDRGSKETAKVYELPDSGGQYKAKLLGSHKLGVPVTGAGSSADGSTVALVSEGGLHIFRNVSDPATFYKGDYEKVNIKEAGQTEAVAFENENTLVITSEDGGLFRYSLN</sequence>